<keyword evidence="11" id="KW-1185">Reference proteome</keyword>
<dbReference type="OrthoDB" id="11644at2157"/>
<dbReference type="GO" id="GO:0008270">
    <property type="term" value="F:zinc ion binding"/>
    <property type="evidence" value="ECO:0007669"/>
    <property type="project" value="UniProtKB-KW"/>
</dbReference>
<feature type="domain" description="Helicase ATP-binding" evidence="8">
    <location>
        <begin position="143"/>
        <end position="259"/>
    </location>
</feature>
<keyword evidence="1" id="KW-0547">Nucleotide-binding</keyword>
<feature type="domain" description="SWIM-type" evidence="7">
    <location>
        <begin position="626"/>
        <end position="658"/>
    </location>
</feature>
<keyword evidence="2" id="KW-0378">Hydrolase</keyword>
<proteinExistence type="predicted"/>
<reference evidence="10 11" key="1">
    <citation type="journal article" date="2019" name="Front. Microbiol.">
        <title>Ammonia Oxidation by the Arctic Terrestrial Thaumarchaeote Candidatus Nitrosocosmicus arcticus Is Stimulated by Increasing Temperatures.</title>
        <authorList>
            <person name="Alves R.J.E."/>
            <person name="Kerou M."/>
            <person name="Zappe A."/>
            <person name="Bittner R."/>
            <person name="Abby S.S."/>
            <person name="Schmidt H.A."/>
            <person name="Pfeifer K."/>
            <person name="Schleper C."/>
        </authorList>
    </citation>
    <scope>NUCLEOTIDE SEQUENCE [LARGE SCALE GENOMIC DNA]</scope>
    <source>
        <strain evidence="10 11">Kfb</strain>
    </source>
</reference>
<evidence type="ECO:0000256" key="3">
    <source>
        <dbReference type="ARBA" id="ARBA00022806"/>
    </source>
</evidence>
<dbReference type="PANTHER" id="PTHR11274">
    <property type="entry name" value="RAD25/XP-B DNA REPAIR HELICASE"/>
    <property type="match status" value="1"/>
</dbReference>
<organism evidence="10 11">
    <name type="scientific">Candidatus Nitrosocosmicus arcticus</name>
    <dbReference type="NCBI Taxonomy" id="2035267"/>
    <lineage>
        <taxon>Archaea</taxon>
        <taxon>Nitrososphaerota</taxon>
        <taxon>Nitrososphaeria</taxon>
        <taxon>Nitrososphaerales</taxon>
        <taxon>Nitrososphaeraceae</taxon>
        <taxon>Candidatus Nitrosocosmicus</taxon>
    </lineage>
</organism>
<evidence type="ECO:0000256" key="5">
    <source>
        <dbReference type="PROSITE-ProRule" id="PRU00325"/>
    </source>
</evidence>
<keyword evidence="5" id="KW-0863">Zinc-finger</keyword>
<dbReference type="InterPro" id="IPR006935">
    <property type="entry name" value="Helicase/UvrB_N"/>
</dbReference>
<evidence type="ECO:0000259" key="8">
    <source>
        <dbReference type="PROSITE" id="PS51192"/>
    </source>
</evidence>
<dbReference type="GO" id="GO:0004386">
    <property type="term" value="F:helicase activity"/>
    <property type="evidence" value="ECO:0007669"/>
    <property type="project" value="UniProtKB-KW"/>
</dbReference>
<dbReference type="Pfam" id="PF04434">
    <property type="entry name" value="SWIM"/>
    <property type="match status" value="1"/>
</dbReference>
<dbReference type="Proteomes" id="UP000315289">
    <property type="component" value="Unassembled WGS sequence"/>
</dbReference>
<dbReference type="SUPFAM" id="SSF52540">
    <property type="entry name" value="P-loop containing nucleoside triphosphate hydrolases"/>
    <property type="match status" value="1"/>
</dbReference>
<keyword evidence="3 10" id="KW-0347">Helicase</keyword>
<dbReference type="Pfam" id="PF00271">
    <property type="entry name" value="Helicase_C"/>
    <property type="match status" value="1"/>
</dbReference>
<dbReference type="Pfam" id="PF04851">
    <property type="entry name" value="ResIII"/>
    <property type="match status" value="1"/>
</dbReference>
<dbReference type="PROSITE" id="PS50966">
    <property type="entry name" value="ZF_SWIM"/>
    <property type="match status" value="1"/>
</dbReference>
<evidence type="ECO:0000256" key="1">
    <source>
        <dbReference type="ARBA" id="ARBA00022741"/>
    </source>
</evidence>
<dbReference type="InterPro" id="IPR014001">
    <property type="entry name" value="Helicase_ATP-bd"/>
</dbReference>
<dbReference type="PANTHER" id="PTHR11274:SF0">
    <property type="entry name" value="GENERAL TRANSCRIPTION AND DNA REPAIR FACTOR IIH HELICASE SUBUNIT XPB"/>
    <property type="match status" value="1"/>
</dbReference>
<dbReference type="GO" id="GO:0140097">
    <property type="term" value="F:catalytic activity, acting on DNA"/>
    <property type="evidence" value="ECO:0007669"/>
    <property type="project" value="UniProtKB-ARBA"/>
</dbReference>
<dbReference type="InterPro" id="IPR050615">
    <property type="entry name" value="ATP-dep_DNA_Helicase"/>
</dbReference>
<dbReference type="InterPro" id="IPR001650">
    <property type="entry name" value="Helicase_C-like"/>
</dbReference>
<dbReference type="Gene3D" id="3.40.50.300">
    <property type="entry name" value="P-loop containing nucleotide triphosphate hydrolases"/>
    <property type="match status" value="2"/>
</dbReference>
<evidence type="ECO:0000256" key="6">
    <source>
        <dbReference type="SAM" id="MobiDB-lite"/>
    </source>
</evidence>
<feature type="region of interest" description="Disordered" evidence="6">
    <location>
        <begin position="497"/>
        <end position="558"/>
    </location>
</feature>
<evidence type="ECO:0000256" key="2">
    <source>
        <dbReference type="ARBA" id="ARBA00022801"/>
    </source>
</evidence>
<dbReference type="RefSeq" id="WP_144729038.1">
    <property type="nucleotide sequence ID" value="NZ_ML675579.1"/>
</dbReference>
<dbReference type="PROSITE" id="PS51194">
    <property type="entry name" value="HELICASE_CTER"/>
    <property type="match status" value="1"/>
</dbReference>
<evidence type="ECO:0000313" key="10">
    <source>
        <dbReference type="EMBL" id="TVP41545.1"/>
    </source>
</evidence>
<gene>
    <name evidence="10" type="primary">xpb2</name>
    <name evidence="10" type="ORF">NARC_30260</name>
</gene>
<protein>
    <submittedName>
        <fullName evidence="10">Putative DNA repair helicase XPB</fullName>
    </submittedName>
</protein>
<dbReference type="AlphaFoldDB" id="A0A557SY60"/>
<evidence type="ECO:0000256" key="4">
    <source>
        <dbReference type="ARBA" id="ARBA00022840"/>
    </source>
</evidence>
<name>A0A557SY60_9ARCH</name>
<dbReference type="EMBL" id="VOAH01000003">
    <property type="protein sequence ID" value="TVP41545.1"/>
    <property type="molecule type" value="Genomic_DNA"/>
</dbReference>
<dbReference type="InterPro" id="IPR007527">
    <property type="entry name" value="Znf_SWIM"/>
</dbReference>
<dbReference type="SMART" id="SM00487">
    <property type="entry name" value="DEXDc"/>
    <property type="match status" value="1"/>
</dbReference>
<dbReference type="GO" id="GO:0016787">
    <property type="term" value="F:hydrolase activity"/>
    <property type="evidence" value="ECO:0007669"/>
    <property type="project" value="UniProtKB-KW"/>
</dbReference>
<keyword evidence="4" id="KW-0067">ATP-binding</keyword>
<evidence type="ECO:0000313" key="11">
    <source>
        <dbReference type="Proteomes" id="UP000315289"/>
    </source>
</evidence>
<evidence type="ECO:0000259" key="9">
    <source>
        <dbReference type="PROSITE" id="PS51194"/>
    </source>
</evidence>
<dbReference type="GO" id="GO:0005524">
    <property type="term" value="F:ATP binding"/>
    <property type="evidence" value="ECO:0007669"/>
    <property type="project" value="UniProtKB-KW"/>
</dbReference>
<feature type="domain" description="Helicase C-terminal" evidence="9">
    <location>
        <begin position="348"/>
        <end position="503"/>
    </location>
</feature>
<keyword evidence="5" id="KW-0862">Zinc</keyword>
<comment type="caution">
    <text evidence="10">The sequence shown here is derived from an EMBL/GenBank/DDBJ whole genome shotgun (WGS) entry which is preliminary data.</text>
</comment>
<dbReference type="InterPro" id="IPR027417">
    <property type="entry name" value="P-loop_NTPase"/>
</dbReference>
<feature type="compositionally biased region" description="Polar residues" evidence="6">
    <location>
        <begin position="519"/>
        <end position="539"/>
    </location>
</feature>
<dbReference type="GO" id="GO:0003677">
    <property type="term" value="F:DNA binding"/>
    <property type="evidence" value="ECO:0007669"/>
    <property type="project" value="InterPro"/>
</dbReference>
<accession>A0A557SY60</accession>
<keyword evidence="5" id="KW-0479">Metal-binding</keyword>
<sequence length="664" mass="75470">MNHKFNHLNKDTEIVGKGSEIDLGVLSSTQTFPPSITSLNFPFDLKEDQIAAVDAWMANNNRGTILYSTGTGKTEIAFECAKRLAGRHISPKNMESLSNVDELNNNDLILKNKHKDISVPKQIEIAADTNREKDVAPYSFFNVLFLVPRISLIDQTVNRLISYGIPKEKVGVYFGERKEKKEIMICTYHSVIRNPLLIRRSSMVIFDEVHLIRDTSKSFIKIFDIVVEDPKKAILGLTATLDERDFKNSTILAVLPPVIKYTIKKAVIDKRLAKPVVIPIKVSLTESEQKEYDVYSTKIKNISNKFKRYDVSSMTNLLKKGGFASGMAKAWFANIRKRKLLLSYAENKLSEAANIIQNKFPDEKIMVFSETIESIERLRDILEIRGMESKIIDANVKTIERQRILNNWGKTFNVLLSVHTLEIGYDVPQVRIELILATTSNINQIVQRIGRVLRKHEGKNIALIYVVYVPDTKDDNVIEVVKKAVTAENEEINIIQKQRSKKKRSNSTVAEKTLPSPLPSSIQAHKIQQSQSLGQTSVIPLSDKSKKRRKETTNEKVTEKENVDKRILKAYDIVESTLSKESLIVESNFKTINIKDGTVPDLVKESLESELGLYKVKSSMDRGKIYLVNLEKQSCTCNDFIYRHVKCKHILATEIISPKYSIKN</sequence>
<dbReference type="PROSITE" id="PS51192">
    <property type="entry name" value="HELICASE_ATP_BIND_1"/>
    <property type="match status" value="1"/>
</dbReference>
<dbReference type="SMART" id="SM00490">
    <property type="entry name" value="HELICc"/>
    <property type="match status" value="1"/>
</dbReference>
<evidence type="ECO:0000259" key="7">
    <source>
        <dbReference type="PROSITE" id="PS50966"/>
    </source>
</evidence>